<evidence type="ECO:0000313" key="4">
    <source>
        <dbReference type="EMBL" id="EKN41073.1"/>
    </source>
</evidence>
<reference evidence="4 5" key="1">
    <citation type="submission" date="2012-10" db="EMBL/GenBank/DDBJ databases">
        <authorList>
            <person name="Strain E.A."/>
            <person name="Brown E."/>
            <person name="Allard M.W."/>
            <person name="Gonzalez-Escalona N."/>
            <person name="Timme R."/>
        </authorList>
    </citation>
    <scope>NUCLEOTIDE SEQUENCE [LARGE SCALE GENOMIC DNA]</scope>
    <source>
        <strain evidence="4 5">CFSAN001627</strain>
    </source>
</reference>
<protein>
    <submittedName>
        <fullName evidence="4">Isocitrate/isopropylmalate family dehydrogenase</fullName>
    </submittedName>
</protein>
<dbReference type="GO" id="GO:0006102">
    <property type="term" value="P:isocitrate metabolic process"/>
    <property type="evidence" value="ECO:0007669"/>
    <property type="project" value="TreeGrafter"/>
</dbReference>
<name>M1ZW28_CLOBO</name>
<dbReference type="PANTHER" id="PTHR11835:SF34">
    <property type="entry name" value="ISOCITRATE DEHYDROGENASE [NAD] SUBUNIT ALPHA, MITOCHONDRIAL"/>
    <property type="match status" value="1"/>
</dbReference>
<dbReference type="GO" id="GO:0004449">
    <property type="term" value="F:isocitrate dehydrogenase (NAD+) activity"/>
    <property type="evidence" value="ECO:0007669"/>
    <property type="project" value="TreeGrafter"/>
</dbReference>
<dbReference type="InterPro" id="IPR024084">
    <property type="entry name" value="IsoPropMal-DH-like_dom"/>
</dbReference>
<accession>M1ZW28</accession>
<sequence>IGPEVTEAARKVIDAVGADINWHVVEAGEKVLDKYKTPLPDYVLDSIKETKVALKGPVTTPVGKGFRSVNVTLRKSLNLYANIRPVKSYKGIKSRYENVDLIIVRENTEDLYAGIEHMIGDDIAESIKVITKKASDRIVDYAFDIARKENRNKVTAVHKANIMKLSDGLFLNCAKEVASKNKDIDFEDVIVDAMAMKLVLNPEKYDVLVMPNLYGDILSDMAAGLVGGLGLLPGANIGYEGAVFEAAHGAAPDIAGKNKANPTACILSGAMMLNYIGENEKAKKIENAIEKVFVEGKYLTEDLGGSSTTEEFAKAIIENL</sequence>
<dbReference type="PATRIC" id="fig|1232189.3.peg.2440"/>
<dbReference type="FunFam" id="3.40.718.10:FF:000014">
    <property type="entry name" value="Isocitrate dehydrogenase (NAD(+))"/>
    <property type="match status" value="1"/>
</dbReference>
<dbReference type="PANTHER" id="PTHR11835">
    <property type="entry name" value="DECARBOXYLATING DEHYDROGENASES-ISOCITRATE, ISOPROPYLMALATE, TARTRATE"/>
    <property type="match status" value="1"/>
</dbReference>
<dbReference type="SUPFAM" id="SSF53659">
    <property type="entry name" value="Isocitrate/Isopropylmalate dehydrogenase-like"/>
    <property type="match status" value="1"/>
</dbReference>
<dbReference type="InterPro" id="IPR019818">
    <property type="entry name" value="IsoCit/isopropylmalate_DH_CS"/>
</dbReference>
<dbReference type="GO" id="GO:0051287">
    <property type="term" value="F:NAD binding"/>
    <property type="evidence" value="ECO:0007669"/>
    <property type="project" value="InterPro"/>
</dbReference>
<evidence type="ECO:0000259" key="3">
    <source>
        <dbReference type="SMART" id="SM01329"/>
    </source>
</evidence>
<dbReference type="GO" id="GO:0000287">
    <property type="term" value="F:magnesium ion binding"/>
    <property type="evidence" value="ECO:0007669"/>
    <property type="project" value="InterPro"/>
</dbReference>
<dbReference type="AlphaFoldDB" id="M1ZW28"/>
<gene>
    <name evidence="4" type="ORF">CFSAN001627_15513</name>
</gene>
<feature type="non-terminal residue" evidence="4">
    <location>
        <position position="1"/>
    </location>
</feature>
<dbReference type="Gene3D" id="3.40.718.10">
    <property type="entry name" value="Isopropylmalate Dehydrogenase"/>
    <property type="match status" value="1"/>
</dbReference>
<comment type="caution">
    <text evidence="4">The sequence shown here is derived from an EMBL/GenBank/DDBJ whole genome shotgun (WGS) entry which is preliminary data.</text>
</comment>
<comment type="similarity">
    <text evidence="1">Belongs to the isocitrate and isopropylmalate dehydrogenases family.</text>
</comment>
<dbReference type="GO" id="GO:0006099">
    <property type="term" value="P:tricarboxylic acid cycle"/>
    <property type="evidence" value="ECO:0007669"/>
    <property type="project" value="TreeGrafter"/>
</dbReference>
<feature type="domain" description="Isopropylmalate dehydrogenase-like" evidence="3">
    <location>
        <begin position="1"/>
        <end position="316"/>
    </location>
</feature>
<dbReference type="PROSITE" id="PS00470">
    <property type="entry name" value="IDH_IMDH"/>
    <property type="match status" value="1"/>
</dbReference>
<reference evidence="4 5" key="2">
    <citation type="submission" date="2013-03" db="EMBL/GenBank/DDBJ databases">
        <title>Diversity in Clostridium botulinum.</title>
        <authorList>
            <person name="Timme R.E."/>
            <person name="Allard M."/>
            <person name="Luo Y."/>
            <person name="Strain E."/>
            <person name="Gonzalez-Escalona N."/>
            <person name="Brown E."/>
        </authorList>
    </citation>
    <scope>NUCLEOTIDE SEQUENCE [LARGE SCALE GENOMIC DNA]</scope>
    <source>
        <strain evidence="4 5">CFSAN001627</strain>
    </source>
</reference>
<organism evidence="4 5">
    <name type="scientific">Clostridium botulinum CFSAN001627</name>
    <dbReference type="NCBI Taxonomy" id="1232189"/>
    <lineage>
        <taxon>Bacteria</taxon>
        <taxon>Bacillati</taxon>
        <taxon>Bacillota</taxon>
        <taxon>Clostridia</taxon>
        <taxon>Eubacteriales</taxon>
        <taxon>Clostridiaceae</taxon>
        <taxon>Clostridium</taxon>
    </lineage>
</organism>
<dbReference type="Pfam" id="PF00180">
    <property type="entry name" value="Iso_dh"/>
    <property type="match status" value="1"/>
</dbReference>
<dbReference type="Proteomes" id="UP000011944">
    <property type="component" value="Unassembled WGS sequence"/>
</dbReference>
<dbReference type="EMBL" id="AMXI01000943">
    <property type="protein sequence ID" value="EKN41073.1"/>
    <property type="molecule type" value="Genomic_DNA"/>
</dbReference>
<keyword evidence="2" id="KW-0560">Oxidoreductase</keyword>
<evidence type="ECO:0000256" key="1">
    <source>
        <dbReference type="ARBA" id="ARBA00007769"/>
    </source>
</evidence>
<evidence type="ECO:0000256" key="2">
    <source>
        <dbReference type="ARBA" id="ARBA00023002"/>
    </source>
</evidence>
<evidence type="ECO:0000313" key="5">
    <source>
        <dbReference type="Proteomes" id="UP000011944"/>
    </source>
</evidence>
<proteinExistence type="inferred from homology"/>
<dbReference type="SMART" id="SM01329">
    <property type="entry name" value="Iso_dh"/>
    <property type="match status" value="1"/>
</dbReference>